<keyword evidence="2" id="KW-1185">Reference proteome</keyword>
<dbReference type="Gene3D" id="2.60.40.790">
    <property type="match status" value="1"/>
</dbReference>
<sequence length="209" mass="24696">MFTLLRYFYDNRAMDKLYKQDETKSVSSLRHEGIVVVNMAPYTETRHVFNGHIVDPQSSGCQHIDDADWNPFYQLETPTFFHTFVSETQDAYTVTVTLPSYITRYIRVQRHNRVLAVVGKAMARRQWTDAKKNKNEGVEEGGENVHELWRVYWRLFHLPIQCDVRGIRAWYGGEGMRVVVPKRQGRVFRAVNWVEERLWTRRARTVSVI</sequence>
<dbReference type="SUPFAM" id="SSF49764">
    <property type="entry name" value="HSP20-like chaperones"/>
    <property type="match status" value="1"/>
</dbReference>
<protein>
    <recommendedName>
        <fullName evidence="3">SHSP domain-containing protein</fullName>
    </recommendedName>
</protein>
<evidence type="ECO:0000313" key="2">
    <source>
        <dbReference type="Proteomes" id="UP001149813"/>
    </source>
</evidence>
<comment type="caution">
    <text evidence="1">The sequence shown here is derived from an EMBL/GenBank/DDBJ whole genome shotgun (WGS) entry which is preliminary data.</text>
</comment>
<evidence type="ECO:0008006" key="3">
    <source>
        <dbReference type="Google" id="ProtNLM"/>
    </source>
</evidence>
<name>A0A9W7XZK4_9FUNG</name>
<dbReference type="OrthoDB" id="5537857at2759"/>
<proteinExistence type="predicted"/>
<reference evidence="1" key="1">
    <citation type="submission" date="2022-07" db="EMBL/GenBank/DDBJ databases">
        <title>Phylogenomic reconstructions and comparative analyses of Kickxellomycotina fungi.</title>
        <authorList>
            <person name="Reynolds N.K."/>
            <person name="Stajich J.E."/>
            <person name="Barry K."/>
            <person name="Grigoriev I.V."/>
            <person name="Crous P."/>
            <person name="Smith M.E."/>
        </authorList>
    </citation>
    <scope>NUCLEOTIDE SEQUENCE</scope>
    <source>
        <strain evidence="1">NBRC 32514</strain>
    </source>
</reference>
<dbReference type="AlphaFoldDB" id="A0A9W7XZK4"/>
<dbReference type="EMBL" id="JANBOJ010000187">
    <property type="protein sequence ID" value="KAJ1721232.1"/>
    <property type="molecule type" value="Genomic_DNA"/>
</dbReference>
<organism evidence="1 2">
    <name type="scientific">Coemansia erecta</name>
    <dbReference type="NCBI Taxonomy" id="147472"/>
    <lineage>
        <taxon>Eukaryota</taxon>
        <taxon>Fungi</taxon>
        <taxon>Fungi incertae sedis</taxon>
        <taxon>Zoopagomycota</taxon>
        <taxon>Kickxellomycotina</taxon>
        <taxon>Kickxellomycetes</taxon>
        <taxon>Kickxellales</taxon>
        <taxon>Kickxellaceae</taxon>
        <taxon>Coemansia</taxon>
    </lineage>
</organism>
<dbReference type="Proteomes" id="UP001149813">
    <property type="component" value="Unassembled WGS sequence"/>
</dbReference>
<gene>
    <name evidence="1" type="ORF">LPJ53_004216</name>
</gene>
<dbReference type="InterPro" id="IPR008978">
    <property type="entry name" value="HSP20-like_chaperone"/>
</dbReference>
<accession>A0A9W7XZK4</accession>
<evidence type="ECO:0000313" key="1">
    <source>
        <dbReference type="EMBL" id="KAJ1721232.1"/>
    </source>
</evidence>